<dbReference type="OrthoDB" id="1798776at2"/>
<dbReference type="HOGENOM" id="CLU_2616299_0_0_9"/>
<dbReference type="KEGG" id="dor:Desor_3296"/>
<dbReference type="PATRIC" id="fig|768706.3.peg.3322"/>
<organism evidence="1 2">
    <name type="scientific">Desulfosporosinus orientis (strain ATCC 19365 / DSM 765 / NCIMB 8382 / VKM B-1628 / Singapore I)</name>
    <name type="common">Desulfotomaculum orientis</name>
    <dbReference type="NCBI Taxonomy" id="768706"/>
    <lineage>
        <taxon>Bacteria</taxon>
        <taxon>Bacillati</taxon>
        <taxon>Bacillota</taxon>
        <taxon>Clostridia</taxon>
        <taxon>Eubacteriales</taxon>
        <taxon>Desulfitobacteriaceae</taxon>
        <taxon>Desulfosporosinus</taxon>
    </lineage>
</organism>
<accession>G7WBN8</accession>
<keyword evidence="2" id="KW-1185">Reference proteome</keyword>
<reference evidence="1 2" key="2">
    <citation type="journal article" date="2012" name="J. Bacteriol.">
        <title>Complete genome sequences of Desulfosporosinus orientis DSM765T, Desulfosporosinus youngiae DSM17734T, Desulfosporosinus meridiei DSM13257T, and Desulfosporosinus acidiphilus DSM22704T.</title>
        <authorList>
            <person name="Pester M."/>
            <person name="Brambilla E."/>
            <person name="Alazard D."/>
            <person name="Rattei T."/>
            <person name="Weinmaier T."/>
            <person name="Han J."/>
            <person name="Lucas S."/>
            <person name="Lapidus A."/>
            <person name="Cheng J.F."/>
            <person name="Goodwin L."/>
            <person name="Pitluck S."/>
            <person name="Peters L."/>
            <person name="Ovchinnikova G."/>
            <person name="Teshima H."/>
            <person name="Detter J.C."/>
            <person name="Han C.S."/>
            <person name="Tapia R."/>
            <person name="Land M.L."/>
            <person name="Hauser L."/>
            <person name="Kyrpides N.C."/>
            <person name="Ivanova N.N."/>
            <person name="Pagani I."/>
            <person name="Huntmann M."/>
            <person name="Wei C.L."/>
            <person name="Davenport K.W."/>
            <person name="Daligault H."/>
            <person name="Chain P.S."/>
            <person name="Chen A."/>
            <person name="Mavromatis K."/>
            <person name="Markowitz V."/>
            <person name="Szeto E."/>
            <person name="Mikhailova N."/>
            <person name="Pati A."/>
            <person name="Wagner M."/>
            <person name="Woyke T."/>
            <person name="Ollivier B."/>
            <person name="Klenk H.P."/>
            <person name="Spring S."/>
            <person name="Loy A."/>
        </authorList>
    </citation>
    <scope>NUCLEOTIDE SEQUENCE [LARGE SCALE GENOMIC DNA]</scope>
    <source>
        <strain evidence="2">ATCC 19365 / DSM 765 / NCIMB 8382 / VKM B-1628</strain>
    </source>
</reference>
<dbReference type="AlphaFoldDB" id="G7WBN8"/>
<sequence length="80" mass="9194">MKNYEINTIPKRIIGMQNLEEIFNQNGYLVCQSSGEKIYNFDDIVAVFLPINPATDQVVAVHNKYAPEFIRKCVLSMIEL</sequence>
<evidence type="ECO:0000313" key="2">
    <source>
        <dbReference type="Proteomes" id="UP000006346"/>
    </source>
</evidence>
<reference evidence="2" key="1">
    <citation type="submission" date="2011-11" db="EMBL/GenBank/DDBJ databases">
        <title>Complete sequence of Desulfosporosinus orientis DSM 765.</title>
        <authorList>
            <person name="Lucas S."/>
            <person name="Han J."/>
            <person name="Lapidus A."/>
            <person name="Cheng J.-F."/>
            <person name="Goodwin L."/>
            <person name="Pitluck S."/>
            <person name="Peters L."/>
            <person name="Ovchinnikova G."/>
            <person name="Teshima H."/>
            <person name="Detter J.C."/>
            <person name="Han C."/>
            <person name="Tapia R."/>
            <person name="Land M."/>
            <person name="Hauser L."/>
            <person name="Kyrpides N."/>
            <person name="Ivanova N."/>
            <person name="Pagani I."/>
            <person name="Pester M."/>
            <person name="Spring S."/>
            <person name="Ollivier B."/>
            <person name="Rattei T."/>
            <person name="Klenk H.-P."/>
            <person name="Wagner M."/>
            <person name="Loy A."/>
            <person name="Woyke T."/>
        </authorList>
    </citation>
    <scope>NUCLEOTIDE SEQUENCE [LARGE SCALE GENOMIC DNA]</scope>
    <source>
        <strain evidence="2">ATCC 19365 / DSM 765 / NCIMB 8382 / VKM B-1628</strain>
    </source>
</reference>
<dbReference type="Proteomes" id="UP000006346">
    <property type="component" value="Chromosome"/>
</dbReference>
<protein>
    <submittedName>
        <fullName evidence="1">Uncharacterized protein</fullName>
    </submittedName>
</protein>
<dbReference type="EMBL" id="CP003108">
    <property type="protein sequence ID" value="AET68796.1"/>
    <property type="molecule type" value="Genomic_DNA"/>
</dbReference>
<name>G7WBN8_DESOD</name>
<proteinExistence type="predicted"/>
<gene>
    <name evidence="1" type="ordered locus">Desor_3296</name>
</gene>
<dbReference type="RefSeq" id="WP_014185604.1">
    <property type="nucleotide sequence ID" value="NC_016584.1"/>
</dbReference>
<evidence type="ECO:0000313" key="1">
    <source>
        <dbReference type="EMBL" id="AET68796.1"/>
    </source>
</evidence>